<reference evidence="8" key="2">
    <citation type="submission" date="2021-04" db="EMBL/GenBank/DDBJ databases">
        <authorList>
            <person name="Liu J."/>
        </authorList>
    </citation>
    <scope>NUCLEOTIDE SEQUENCE</scope>
    <source>
        <strain evidence="8">BAD-6</strain>
    </source>
</reference>
<dbReference type="EMBL" id="JAGSND010000008">
    <property type="protein sequence ID" value="MBR0598833.1"/>
    <property type="molecule type" value="Genomic_DNA"/>
</dbReference>
<dbReference type="RefSeq" id="WP_227018955.1">
    <property type="nucleotide sequence ID" value="NZ_JAGSND010000008.1"/>
</dbReference>
<evidence type="ECO:0000313" key="9">
    <source>
        <dbReference type="Proteomes" id="UP000675664"/>
    </source>
</evidence>
<dbReference type="GO" id="GO:0016831">
    <property type="term" value="F:carboxy-lyase activity"/>
    <property type="evidence" value="ECO:0007669"/>
    <property type="project" value="UniProtKB-KW"/>
</dbReference>
<dbReference type="InterPro" id="IPR015424">
    <property type="entry name" value="PyrdxlP-dep_Trfase"/>
</dbReference>
<dbReference type="InterPro" id="IPR015421">
    <property type="entry name" value="PyrdxlP-dep_Trfase_major"/>
</dbReference>
<dbReference type="InterPro" id="IPR008286">
    <property type="entry name" value="Prn/Lys/Arg_de-COase_C"/>
</dbReference>
<name>A0A8J7W480_9FIRM</name>
<keyword evidence="8" id="KW-0032">Aminotransferase</keyword>
<dbReference type="AlphaFoldDB" id="A0A8J7W480"/>
<evidence type="ECO:0000259" key="6">
    <source>
        <dbReference type="Pfam" id="PF01276"/>
    </source>
</evidence>
<comment type="cofactor">
    <cofactor evidence="1">
        <name>pyridoxal 5'-phosphate</name>
        <dbReference type="ChEBI" id="CHEBI:597326"/>
    </cofactor>
</comment>
<evidence type="ECO:0000256" key="5">
    <source>
        <dbReference type="ARBA" id="ARBA00023239"/>
    </source>
</evidence>
<evidence type="ECO:0000259" key="7">
    <source>
        <dbReference type="Pfam" id="PF03711"/>
    </source>
</evidence>
<evidence type="ECO:0000256" key="4">
    <source>
        <dbReference type="ARBA" id="ARBA00022898"/>
    </source>
</evidence>
<evidence type="ECO:0000256" key="1">
    <source>
        <dbReference type="ARBA" id="ARBA00001933"/>
    </source>
</evidence>
<feature type="domain" description="Orn/Lys/Arg decarboxylase C-terminal" evidence="7">
    <location>
        <begin position="368"/>
        <end position="469"/>
    </location>
</feature>
<dbReference type="Pfam" id="PF03711">
    <property type="entry name" value="OKR_DC_1_C"/>
    <property type="match status" value="1"/>
</dbReference>
<dbReference type="GO" id="GO:0008483">
    <property type="term" value="F:transaminase activity"/>
    <property type="evidence" value="ECO:0007669"/>
    <property type="project" value="UniProtKB-KW"/>
</dbReference>
<dbReference type="InterPro" id="IPR000310">
    <property type="entry name" value="Orn/Lys/Arg_deCO2ase_major_dom"/>
</dbReference>
<keyword evidence="3" id="KW-0210">Decarboxylase</keyword>
<keyword evidence="9" id="KW-1185">Reference proteome</keyword>
<accession>A0A8J7W480</accession>
<protein>
    <submittedName>
        <fullName evidence="8">Aminotransferase class I/II-fold pyridoxal phosphate-dependent enzyme</fullName>
    </submittedName>
</protein>
<comment type="similarity">
    <text evidence="2">Belongs to the Orn/Lys/Arg decarboxylase class-I family.</text>
</comment>
<keyword evidence="4" id="KW-0663">Pyridoxal phosphate</keyword>
<dbReference type="InterPro" id="IPR052357">
    <property type="entry name" value="Orn_Lys_Arg_decarboxylase-I"/>
</dbReference>
<dbReference type="PANTHER" id="PTHR43277">
    <property type="entry name" value="ARGININE DECARBOXYLASE"/>
    <property type="match status" value="1"/>
</dbReference>
<keyword evidence="5" id="KW-0456">Lyase</keyword>
<dbReference type="Proteomes" id="UP000675664">
    <property type="component" value="Unassembled WGS sequence"/>
</dbReference>
<dbReference type="Gene3D" id="3.40.640.10">
    <property type="entry name" value="Type I PLP-dependent aspartate aminotransferase-like (Major domain)"/>
    <property type="match status" value="1"/>
</dbReference>
<gene>
    <name evidence="8" type="ORF">KCX82_13160</name>
</gene>
<sequence length="481" mass="53405">MSIKTPIQDFLISHAKLNPISFHMPGHKGSAIYKRFGCNEFLENYMDCDITEIIGADNLFQAEGILQEAQDAYAELYDSKKSYLLVNGTSGGIIAAILASVPKGKKLIMARNCHKSVFNALTLADIQPIYAYPELNQEYGISGAIPPEEIEALLKNNPEAEAVILPSPNYYGICSDIETIAEIVHKYNKILIVDQAHGAHLKMFSKFGVQGLPKSAEESGADIVINSTHKTLASYTQSAILNLNSDRISPYVIEDKLQCIESTSPSYILMASLDINAGILKNHGHLLMKEWVDHLNYFYEEAKKIEGLEFIGKVPGIDWTKINFSFGRIGITGDELENMLLEYNIFIELYTGDLVMCMTGIGNTKADLERLVKALKEISESRHKNSANEKDLCKKEDANKHLAFRRSTLYEIPKDKIRVPLLDAAGLICASSVIPYPPGIPLVCPGEKFDKETLLYIKTLRENKEKVIGVNALEEVIVGAE</sequence>
<comment type="caution">
    <text evidence="8">The sequence shown here is derived from an EMBL/GenBank/DDBJ whole genome shotgun (WGS) entry which is preliminary data.</text>
</comment>
<evidence type="ECO:0000256" key="3">
    <source>
        <dbReference type="ARBA" id="ARBA00022793"/>
    </source>
</evidence>
<dbReference type="Pfam" id="PF01276">
    <property type="entry name" value="OKR_DC_1"/>
    <property type="match status" value="1"/>
</dbReference>
<dbReference type="SUPFAM" id="SSF53383">
    <property type="entry name" value="PLP-dependent transferases"/>
    <property type="match status" value="1"/>
</dbReference>
<keyword evidence="8" id="KW-0808">Transferase</keyword>
<reference evidence="8" key="1">
    <citation type="submission" date="2021-04" db="EMBL/GenBank/DDBJ databases">
        <title>Sinoanaerobacter chloroacetimidivorans sp. nov., an obligate anaerobic bacterium isolated from anaerobic sludge.</title>
        <authorList>
            <person name="Bao Y."/>
        </authorList>
    </citation>
    <scope>NUCLEOTIDE SEQUENCE</scope>
    <source>
        <strain evidence="8">BAD-6</strain>
    </source>
</reference>
<dbReference type="Gene3D" id="3.90.105.10">
    <property type="entry name" value="Molybdopterin biosynthesis moea protein, domain 2"/>
    <property type="match status" value="1"/>
</dbReference>
<evidence type="ECO:0000313" key="8">
    <source>
        <dbReference type="EMBL" id="MBR0598833.1"/>
    </source>
</evidence>
<evidence type="ECO:0000256" key="2">
    <source>
        <dbReference type="ARBA" id="ARBA00010671"/>
    </source>
</evidence>
<feature type="domain" description="Orn/Lys/Arg decarboxylases family 1 pyridoxal-P attachment site" evidence="6">
    <location>
        <begin position="5"/>
        <end position="311"/>
    </location>
</feature>
<dbReference type="PANTHER" id="PTHR43277:SF4">
    <property type="entry name" value="ARGININE DECARBOXYLASE"/>
    <property type="match status" value="1"/>
</dbReference>
<proteinExistence type="inferred from homology"/>
<organism evidence="8 9">
    <name type="scientific">Sinanaerobacter chloroacetimidivorans</name>
    <dbReference type="NCBI Taxonomy" id="2818044"/>
    <lineage>
        <taxon>Bacteria</taxon>
        <taxon>Bacillati</taxon>
        <taxon>Bacillota</taxon>
        <taxon>Clostridia</taxon>
        <taxon>Peptostreptococcales</taxon>
        <taxon>Anaerovoracaceae</taxon>
        <taxon>Sinanaerobacter</taxon>
    </lineage>
</organism>